<reference evidence="1" key="1">
    <citation type="journal article" date="2021" name="PeerJ">
        <title>Extensive microbial diversity within the chicken gut microbiome revealed by metagenomics and culture.</title>
        <authorList>
            <person name="Gilroy R."/>
            <person name="Ravi A."/>
            <person name="Getino M."/>
            <person name="Pursley I."/>
            <person name="Horton D.L."/>
            <person name="Alikhan N.F."/>
            <person name="Baker D."/>
            <person name="Gharbi K."/>
            <person name="Hall N."/>
            <person name="Watson M."/>
            <person name="Adriaenssens E.M."/>
            <person name="Foster-Nyarko E."/>
            <person name="Jarju S."/>
            <person name="Secka A."/>
            <person name="Antonio M."/>
            <person name="Oren A."/>
            <person name="Chaudhuri R.R."/>
            <person name="La Ragione R."/>
            <person name="Hildebrand F."/>
            <person name="Pallen M.J."/>
        </authorList>
    </citation>
    <scope>NUCLEOTIDE SEQUENCE</scope>
    <source>
        <strain evidence="1">CHK169-2315</strain>
    </source>
</reference>
<dbReference type="Proteomes" id="UP000823937">
    <property type="component" value="Unassembled WGS sequence"/>
</dbReference>
<evidence type="ECO:0000313" key="2">
    <source>
        <dbReference type="Proteomes" id="UP000823937"/>
    </source>
</evidence>
<gene>
    <name evidence="1" type="primary">phnG</name>
    <name evidence="1" type="ORF">H9895_09165</name>
</gene>
<dbReference type="AlphaFoldDB" id="A0A9D1PPN3"/>
<accession>A0A9D1PPN3</accession>
<reference evidence="1" key="2">
    <citation type="submission" date="2021-04" db="EMBL/GenBank/DDBJ databases">
        <authorList>
            <person name="Gilroy R."/>
        </authorList>
    </citation>
    <scope>NUCLEOTIDE SEQUENCE</scope>
    <source>
        <strain evidence="1">CHK169-2315</strain>
    </source>
</reference>
<organism evidence="1 2">
    <name type="scientific">Candidatus Pseudogracilibacillus intestinigallinarum</name>
    <dbReference type="NCBI Taxonomy" id="2838742"/>
    <lineage>
        <taxon>Bacteria</taxon>
        <taxon>Bacillati</taxon>
        <taxon>Bacillota</taxon>
        <taxon>Bacilli</taxon>
        <taxon>Bacillales</taxon>
        <taxon>Bacillaceae</taxon>
        <taxon>Pseudogracilibacillus</taxon>
    </lineage>
</organism>
<comment type="caution">
    <text evidence="1">The sequence shown here is derived from an EMBL/GenBank/DDBJ whole genome shotgun (WGS) entry which is preliminary data.</text>
</comment>
<dbReference type="GO" id="GO:0019634">
    <property type="term" value="P:organic phosphonate metabolic process"/>
    <property type="evidence" value="ECO:0007669"/>
    <property type="project" value="InterPro"/>
</dbReference>
<dbReference type="NCBIfam" id="TIGR03293">
    <property type="entry name" value="PhnG_redo"/>
    <property type="match status" value="1"/>
</dbReference>
<keyword evidence="1" id="KW-0456">Lyase</keyword>
<protein>
    <submittedName>
        <fullName evidence="1">Phosphonate C-P lyase system protein PhnG</fullName>
    </submittedName>
</protein>
<evidence type="ECO:0000313" key="1">
    <source>
        <dbReference type="EMBL" id="HIV75233.1"/>
    </source>
</evidence>
<proteinExistence type="predicted"/>
<dbReference type="InterPro" id="IPR009609">
    <property type="entry name" value="Phosphonate_metab_PhnG"/>
</dbReference>
<sequence>MQRKERTEILIKSDRSVAKRIAETLEAKYSFTTLVEPQYGLTMLKMRESAQNSLFYLGEVLVTECKVMLENDIGVGVVIGTEMELAKYLAIIDAAFEAEVMEVPSIQETLQKEKQHIETEMFKKQTALLKTKVNFETMEV</sequence>
<dbReference type="Pfam" id="PF06754">
    <property type="entry name" value="PhnG"/>
    <property type="match status" value="1"/>
</dbReference>
<dbReference type="GO" id="GO:0016829">
    <property type="term" value="F:lyase activity"/>
    <property type="evidence" value="ECO:0007669"/>
    <property type="project" value="UniProtKB-KW"/>
</dbReference>
<dbReference type="EMBL" id="DXHX01000129">
    <property type="protein sequence ID" value="HIV75233.1"/>
    <property type="molecule type" value="Genomic_DNA"/>
</dbReference>
<name>A0A9D1PPN3_9BACI</name>
<dbReference type="GO" id="GO:0015716">
    <property type="term" value="P:organic phosphonate transport"/>
    <property type="evidence" value="ECO:0007669"/>
    <property type="project" value="InterPro"/>
</dbReference>